<feature type="transmembrane region" description="Helical" evidence="1">
    <location>
        <begin position="6"/>
        <end position="29"/>
    </location>
</feature>
<sequence length="111" mass="12520">MRKNAFTLPFTIFIAFITILIVTGSASLFKTQMQYEKRIQNYYLALAELNLALVTAKEESSLPTDFNTTYAESSISCHFIKDKSSYDCQITLKNGFALSKIISIEKTTNAK</sequence>
<accession>A0A7X0TBW4</accession>
<keyword evidence="1" id="KW-1133">Transmembrane helix</keyword>
<evidence type="ECO:0000313" key="3">
    <source>
        <dbReference type="Proteomes" id="UP000522007"/>
    </source>
</evidence>
<keyword evidence="1" id="KW-0472">Membrane</keyword>
<reference evidence="2 3" key="1">
    <citation type="submission" date="2020-03" db="EMBL/GenBank/DDBJ databases">
        <title>Soil Listeria distribution.</title>
        <authorList>
            <person name="Liao J."/>
            <person name="Wiedmann M."/>
        </authorList>
    </citation>
    <scope>NUCLEOTIDE SEQUENCE [LARGE SCALE GENOMIC DNA]</scope>
    <source>
        <strain evidence="2 3">FSL L7-1829</strain>
    </source>
</reference>
<dbReference type="RefSeq" id="WP_185327104.1">
    <property type="nucleotide sequence ID" value="NZ_JACTHM010000001.1"/>
</dbReference>
<name>A0A7X0TBW4_LISWE</name>
<gene>
    <name evidence="2" type="ORF">HB853_13955</name>
</gene>
<keyword evidence="1" id="KW-0812">Transmembrane</keyword>
<organism evidence="2 3">
    <name type="scientific">Listeria welshimeri</name>
    <dbReference type="NCBI Taxonomy" id="1643"/>
    <lineage>
        <taxon>Bacteria</taxon>
        <taxon>Bacillati</taxon>
        <taxon>Bacillota</taxon>
        <taxon>Bacilli</taxon>
        <taxon>Bacillales</taxon>
        <taxon>Listeriaceae</taxon>
        <taxon>Listeria</taxon>
    </lineage>
</organism>
<evidence type="ECO:0000313" key="2">
    <source>
        <dbReference type="EMBL" id="MBC1324024.1"/>
    </source>
</evidence>
<evidence type="ECO:0000256" key="1">
    <source>
        <dbReference type="SAM" id="Phobius"/>
    </source>
</evidence>
<dbReference type="EMBL" id="JAAROP010000023">
    <property type="protein sequence ID" value="MBC1324024.1"/>
    <property type="molecule type" value="Genomic_DNA"/>
</dbReference>
<dbReference type="AlphaFoldDB" id="A0A7X0TBW4"/>
<protein>
    <submittedName>
        <fullName evidence="2">Competence protein ComG</fullName>
    </submittedName>
</protein>
<proteinExistence type="predicted"/>
<dbReference type="Proteomes" id="UP000522007">
    <property type="component" value="Unassembled WGS sequence"/>
</dbReference>
<comment type="caution">
    <text evidence="2">The sequence shown here is derived from an EMBL/GenBank/DDBJ whole genome shotgun (WGS) entry which is preliminary data.</text>
</comment>